<dbReference type="STRING" id="440168.SAMN04487974_103236"/>
<dbReference type="AlphaFoldDB" id="A0A1G7US71"/>
<dbReference type="Pfam" id="PF01575">
    <property type="entry name" value="MaoC_dehydratas"/>
    <property type="match status" value="1"/>
</dbReference>
<reference evidence="2 3" key="1">
    <citation type="submission" date="2016-10" db="EMBL/GenBank/DDBJ databases">
        <authorList>
            <person name="de Groot N.N."/>
        </authorList>
    </citation>
    <scope>NUCLEOTIDE SEQUENCE [LARGE SCALE GENOMIC DNA]</scope>
    <source>
        <strain evidence="2 3">CGMCC 1.10267</strain>
    </source>
</reference>
<dbReference type="InterPro" id="IPR052342">
    <property type="entry name" value="MCH/BMMD"/>
</dbReference>
<feature type="domain" description="MaoC-like" evidence="1">
    <location>
        <begin position="33"/>
        <end position="127"/>
    </location>
</feature>
<organism evidence="2 3">
    <name type="scientific">Pelagibacterium luteolum</name>
    <dbReference type="NCBI Taxonomy" id="440168"/>
    <lineage>
        <taxon>Bacteria</taxon>
        <taxon>Pseudomonadati</taxon>
        <taxon>Pseudomonadota</taxon>
        <taxon>Alphaproteobacteria</taxon>
        <taxon>Hyphomicrobiales</taxon>
        <taxon>Devosiaceae</taxon>
        <taxon>Pelagibacterium</taxon>
    </lineage>
</organism>
<keyword evidence="3" id="KW-1185">Reference proteome</keyword>
<dbReference type="PANTHER" id="PTHR43664">
    <property type="entry name" value="MONOAMINE OXIDASE-RELATED"/>
    <property type="match status" value="1"/>
</dbReference>
<dbReference type="InterPro" id="IPR029069">
    <property type="entry name" value="HotDog_dom_sf"/>
</dbReference>
<evidence type="ECO:0000313" key="2">
    <source>
        <dbReference type="EMBL" id="SDG50188.1"/>
    </source>
</evidence>
<gene>
    <name evidence="2" type="ORF">SAMN04487974_103236</name>
</gene>
<name>A0A1G7US71_9HYPH</name>
<dbReference type="EMBL" id="FNCS01000003">
    <property type="protein sequence ID" value="SDG50188.1"/>
    <property type="molecule type" value="Genomic_DNA"/>
</dbReference>
<protein>
    <submittedName>
        <fullName evidence="2">Acyl dehydratase</fullName>
    </submittedName>
</protein>
<sequence>MGVDVKGKQMTNPITHDRLHYEDLELGQTIPLGPRTVSKADIIEFATEFDPFPFHLDEKAAKASLLGGLAASGWQTGALSLRMLVDGFLSRIASMGGLGFTDLKWKRPLMKGDTLSGTATVTSLRRSAGHPNMGILTIAFDMRNQKGQQVMTLNLANLVEVRHPAMLEEAAQ</sequence>
<evidence type="ECO:0000313" key="3">
    <source>
        <dbReference type="Proteomes" id="UP000199495"/>
    </source>
</evidence>
<evidence type="ECO:0000259" key="1">
    <source>
        <dbReference type="Pfam" id="PF01575"/>
    </source>
</evidence>
<dbReference type="PANTHER" id="PTHR43664:SF1">
    <property type="entry name" value="BETA-METHYLMALYL-COA DEHYDRATASE"/>
    <property type="match status" value="1"/>
</dbReference>
<dbReference type="CDD" id="cd03454">
    <property type="entry name" value="YdeM"/>
    <property type="match status" value="1"/>
</dbReference>
<dbReference type="Gene3D" id="3.10.129.10">
    <property type="entry name" value="Hotdog Thioesterase"/>
    <property type="match status" value="1"/>
</dbReference>
<dbReference type="Proteomes" id="UP000199495">
    <property type="component" value="Unassembled WGS sequence"/>
</dbReference>
<dbReference type="InterPro" id="IPR002539">
    <property type="entry name" value="MaoC-like_dom"/>
</dbReference>
<dbReference type="SUPFAM" id="SSF54637">
    <property type="entry name" value="Thioesterase/thiol ester dehydrase-isomerase"/>
    <property type="match status" value="1"/>
</dbReference>
<accession>A0A1G7US71</accession>
<proteinExistence type="predicted"/>